<keyword evidence="2" id="KW-1185">Reference proteome</keyword>
<dbReference type="Proteomes" id="UP001592528">
    <property type="component" value="Unassembled WGS sequence"/>
</dbReference>
<dbReference type="RefSeq" id="WP_051724817.1">
    <property type="nucleotide sequence ID" value="NZ_JBHEZZ010000008.1"/>
</dbReference>
<accession>A0ABV6UNI6</accession>
<gene>
    <name evidence="1" type="ORF">ACEZDJ_17025</name>
</gene>
<comment type="caution">
    <text evidence="1">The sequence shown here is derived from an EMBL/GenBank/DDBJ whole genome shotgun (WGS) entry which is preliminary data.</text>
</comment>
<dbReference type="Pfam" id="PF19953">
    <property type="entry name" value="EACC1"/>
    <property type="match status" value="1"/>
</dbReference>
<name>A0ABV6UNI6_9ACTN</name>
<protein>
    <submittedName>
        <fullName evidence="1">Uncharacterized protein</fullName>
    </submittedName>
</protein>
<dbReference type="EMBL" id="JBHEZZ010000008">
    <property type="protein sequence ID" value="MFC1402995.1"/>
    <property type="molecule type" value="Genomic_DNA"/>
</dbReference>
<evidence type="ECO:0000313" key="2">
    <source>
        <dbReference type="Proteomes" id="UP001592528"/>
    </source>
</evidence>
<sequence>MEILIAVRDGSGPDAVADLRDWLTAEPELRGRHRLVPRPPAEGELGGWADTLIVAVGAGGALTTLAKSLSVYLQQPRRSSVRVELVKADGTRLTLTAEQVGDLRQVESLLHAAADGPAVPAVGGAGTGETD</sequence>
<proteinExistence type="predicted"/>
<evidence type="ECO:0000313" key="1">
    <source>
        <dbReference type="EMBL" id="MFC1402995.1"/>
    </source>
</evidence>
<dbReference type="InterPro" id="IPR045428">
    <property type="entry name" value="EACC1"/>
</dbReference>
<reference evidence="1 2" key="1">
    <citation type="submission" date="2024-09" db="EMBL/GenBank/DDBJ databases">
        <authorList>
            <person name="Lee S.D."/>
        </authorList>
    </citation>
    <scope>NUCLEOTIDE SEQUENCE [LARGE SCALE GENOMIC DNA]</scope>
    <source>
        <strain evidence="1 2">N1-5</strain>
    </source>
</reference>
<organism evidence="1 2">
    <name type="scientific">Streptacidiphilus cavernicola</name>
    <dbReference type="NCBI Taxonomy" id="3342716"/>
    <lineage>
        <taxon>Bacteria</taxon>
        <taxon>Bacillati</taxon>
        <taxon>Actinomycetota</taxon>
        <taxon>Actinomycetes</taxon>
        <taxon>Kitasatosporales</taxon>
        <taxon>Streptomycetaceae</taxon>
        <taxon>Streptacidiphilus</taxon>
    </lineage>
</organism>